<evidence type="ECO:0000256" key="1">
    <source>
        <dbReference type="SAM" id="Phobius"/>
    </source>
</evidence>
<proteinExistence type="predicted"/>
<keyword evidence="1" id="KW-0472">Membrane</keyword>
<gene>
    <name evidence="2" type="ORF">MNBD_ALPHA04-530</name>
</gene>
<keyword evidence="1" id="KW-0812">Transmembrane</keyword>
<feature type="transmembrane region" description="Helical" evidence="1">
    <location>
        <begin position="44"/>
        <end position="66"/>
    </location>
</feature>
<organism evidence="2">
    <name type="scientific">hydrothermal vent metagenome</name>
    <dbReference type="NCBI Taxonomy" id="652676"/>
    <lineage>
        <taxon>unclassified sequences</taxon>
        <taxon>metagenomes</taxon>
        <taxon>ecological metagenomes</taxon>
    </lineage>
</organism>
<feature type="transmembrane region" description="Helical" evidence="1">
    <location>
        <begin position="12"/>
        <end position="32"/>
    </location>
</feature>
<evidence type="ECO:0000313" key="2">
    <source>
        <dbReference type="EMBL" id="VAV95558.1"/>
    </source>
</evidence>
<protein>
    <submittedName>
        <fullName evidence="2">Uncharacterized protein</fullName>
    </submittedName>
</protein>
<name>A0A3B0S5D7_9ZZZZ</name>
<reference evidence="2" key="1">
    <citation type="submission" date="2018-06" db="EMBL/GenBank/DDBJ databases">
        <authorList>
            <person name="Zhirakovskaya E."/>
        </authorList>
    </citation>
    <scope>NUCLEOTIDE SEQUENCE</scope>
</reference>
<dbReference type="AlphaFoldDB" id="A0A3B0S5D7"/>
<feature type="transmembrane region" description="Helical" evidence="1">
    <location>
        <begin position="109"/>
        <end position="126"/>
    </location>
</feature>
<sequence>MSNVKSATRRYTIRVAALMVTYVILLAVAVGFVDTGRVTGLPAYILAVLPALPIIGMFWAIGKFLIEMEDEYLRMLQVRQMIVATCFALAVATVWGFLEEFELVPFVPAYWVTILWFFGLGIGQVVNKITTGDSVFNP</sequence>
<feature type="transmembrane region" description="Helical" evidence="1">
    <location>
        <begin position="78"/>
        <end position="97"/>
    </location>
</feature>
<keyword evidence="1" id="KW-1133">Transmembrane helix</keyword>
<accession>A0A3B0S5D7</accession>
<dbReference type="EMBL" id="UOEF01000212">
    <property type="protein sequence ID" value="VAV95558.1"/>
    <property type="molecule type" value="Genomic_DNA"/>
</dbReference>